<dbReference type="InterPro" id="IPR049427">
    <property type="entry name" value="Acyl-ACP_TE_C"/>
</dbReference>
<keyword evidence="6" id="KW-0443">Lipid metabolism</keyword>
<evidence type="ECO:0000256" key="1">
    <source>
        <dbReference type="ARBA" id="ARBA00006500"/>
    </source>
</evidence>
<evidence type="ECO:0000313" key="11">
    <source>
        <dbReference type="Proteomes" id="UP000698335"/>
    </source>
</evidence>
<keyword evidence="2" id="KW-0444">Lipid biosynthesis</keyword>
<evidence type="ECO:0000256" key="5">
    <source>
        <dbReference type="ARBA" id="ARBA00022946"/>
    </source>
</evidence>
<protein>
    <submittedName>
        <fullName evidence="10">Acyl-[acyl-carrier-protein] thioesterase</fullName>
    </submittedName>
</protein>
<comment type="similarity">
    <text evidence="1">Belongs to the acyl-ACP thioesterase family.</text>
</comment>
<gene>
    <name evidence="10" type="ORF">HXK26_05715</name>
</gene>
<reference evidence="10" key="1">
    <citation type="submission" date="2020-04" db="EMBL/GenBank/DDBJ databases">
        <title>Deep metagenomics examines the oral microbiome during advanced dental caries in children, revealing novel taxa and co-occurrences with host molecules.</title>
        <authorList>
            <person name="Baker J.L."/>
            <person name="Morton J.T."/>
            <person name="Dinis M."/>
            <person name="Alvarez R."/>
            <person name="Tran N.C."/>
            <person name="Knight R."/>
            <person name="Edlund A."/>
        </authorList>
    </citation>
    <scope>NUCLEOTIDE SEQUENCE</scope>
    <source>
        <strain evidence="10">JCVI_38_bin.5</strain>
    </source>
</reference>
<keyword evidence="7" id="KW-0275">Fatty acid biosynthesis</keyword>
<dbReference type="GO" id="GO:0016297">
    <property type="term" value="F:fatty acyl-[ACP] hydrolase activity"/>
    <property type="evidence" value="ECO:0007669"/>
    <property type="project" value="InterPro"/>
</dbReference>
<proteinExistence type="inferred from homology"/>
<evidence type="ECO:0000313" key="10">
    <source>
        <dbReference type="EMBL" id="MBF4808174.1"/>
    </source>
</evidence>
<comment type="caution">
    <text evidence="10">The sequence shown here is derived from an EMBL/GenBank/DDBJ whole genome shotgun (WGS) entry which is preliminary data.</text>
</comment>
<name>A0A930YPY4_9ACTN</name>
<dbReference type="InterPro" id="IPR045023">
    <property type="entry name" value="FATA/B"/>
</dbReference>
<dbReference type="Pfam" id="PF01643">
    <property type="entry name" value="Acyl-ACP_TE"/>
    <property type="match status" value="1"/>
</dbReference>
<evidence type="ECO:0000256" key="4">
    <source>
        <dbReference type="ARBA" id="ARBA00022832"/>
    </source>
</evidence>
<dbReference type="SUPFAM" id="SSF54637">
    <property type="entry name" value="Thioesterase/thiol ester dehydrase-isomerase"/>
    <property type="match status" value="2"/>
</dbReference>
<accession>A0A930YPY4</accession>
<evidence type="ECO:0000256" key="3">
    <source>
        <dbReference type="ARBA" id="ARBA00022801"/>
    </source>
</evidence>
<evidence type="ECO:0000256" key="6">
    <source>
        <dbReference type="ARBA" id="ARBA00023098"/>
    </source>
</evidence>
<dbReference type="InterPro" id="IPR029069">
    <property type="entry name" value="HotDog_dom_sf"/>
</dbReference>
<evidence type="ECO:0000259" key="8">
    <source>
        <dbReference type="Pfam" id="PF01643"/>
    </source>
</evidence>
<dbReference type="Gene3D" id="3.10.129.10">
    <property type="entry name" value="Hotdog Thioesterase"/>
    <property type="match status" value="1"/>
</dbReference>
<dbReference type="Pfam" id="PF20791">
    <property type="entry name" value="Acyl-ACP_TE_C"/>
    <property type="match status" value="1"/>
</dbReference>
<dbReference type="InterPro" id="IPR002864">
    <property type="entry name" value="Acyl-ACP_thioesterase_NHD"/>
</dbReference>
<dbReference type="AlphaFoldDB" id="A0A930YPY4"/>
<keyword evidence="3" id="KW-0378">Hydrolase</keyword>
<keyword evidence="4" id="KW-0276">Fatty acid metabolism</keyword>
<dbReference type="EMBL" id="JABZGW010000251">
    <property type="protein sequence ID" value="MBF4808174.1"/>
    <property type="molecule type" value="Genomic_DNA"/>
</dbReference>
<dbReference type="PANTHER" id="PTHR31727:SF6">
    <property type="entry name" value="OLEOYL-ACYL CARRIER PROTEIN THIOESTERASE 1, CHLOROPLASTIC"/>
    <property type="match status" value="1"/>
</dbReference>
<dbReference type="Proteomes" id="UP000698335">
    <property type="component" value="Unassembled WGS sequence"/>
</dbReference>
<dbReference type="GO" id="GO:0000036">
    <property type="term" value="F:acyl carrier activity"/>
    <property type="evidence" value="ECO:0007669"/>
    <property type="project" value="TreeGrafter"/>
</dbReference>
<sequence>MYTLESRVRYSECDKTGKLSLVGAMNYLQDCSSFHSEHIGRGCEALAQEHLAWVLASWQIEVARMPHFNEKITVGTWAYELGGLSASRCFVILDEKSAAVVRADSTWYMVDTKAGKAIRVPESEAAYISDTPRLDMPPMPRHIPATGTPTEAPSITVLQQHLDTNKHVNNAQYVMMAIDALSALGYPFALHRIIVQYRRQAHLDDVIFPRIYQDESGITVSLDSPEHKAYAIVRLEK</sequence>
<evidence type="ECO:0000259" key="9">
    <source>
        <dbReference type="Pfam" id="PF20791"/>
    </source>
</evidence>
<keyword evidence="5" id="KW-0809">Transit peptide</keyword>
<evidence type="ECO:0000256" key="2">
    <source>
        <dbReference type="ARBA" id="ARBA00022516"/>
    </source>
</evidence>
<feature type="domain" description="Acyl-ACP thioesterase N-terminal hotdog" evidence="8">
    <location>
        <begin position="4"/>
        <end position="123"/>
    </location>
</feature>
<dbReference type="CDD" id="cd00586">
    <property type="entry name" value="4HBT"/>
    <property type="match status" value="1"/>
</dbReference>
<evidence type="ECO:0000256" key="7">
    <source>
        <dbReference type="ARBA" id="ARBA00023160"/>
    </source>
</evidence>
<organism evidence="10 11">
    <name type="scientific">Lancefieldella rimae</name>
    <dbReference type="NCBI Taxonomy" id="1383"/>
    <lineage>
        <taxon>Bacteria</taxon>
        <taxon>Bacillati</taxon>
        <taxon>Actinomycetota</taxon>
        <taxon>Coriobacteriia</taxon>
        <taxon>Coriobacteriales</taxon>
        <taxon>Atopobiaceae</taxon>
        <taxon>Lancefieldella</taxon>
    </lineage>
</organism>
<feature type="domain" description="Acyl-ACP thioesterase-like C-terminal" evidence="9">
    <location>
        <begin position="155"/>
        <end position="207"/>
    </location>
</feature>
<dbReference type="PANTHER" id="PTHR31727">
    <property type="entry name" value="OLEOYL-ACYL CARRIER PROTEIN THIOESTERASE 1, CHLOROPLASTIC"/>
    <property type="match status" value="1"/>
</dbReference>